<organism evidence="1 2">
    <name type="scientific">Hydrotalea sandarakina</name>
    <dbReference type="NCBI Taxonomy" id="1004304"/>
    <lineage>
        <taxon>Bacteria</taxon>
        <taxon>Pseudomonadati</taxon>
        <taxon>Bacteroidota</taxon>
        <taxon>Chitinophagia</taxon>
        <taxon>Chitinophagales</taxon>
        <taxon>Chitinophagaceae</taxon>
        <taxon>Hydrotalea</taxon>
    </lineage>
</organism>
<accession>A0A2W7RWP9</accession>
<name>A0A2W7RWP9_9BACT</name>
<gene>
    <name evidence="1" type="ORF">LX80_01625</name>
</gene>
<protein>
    <submittedName>
        <fullName evidence="1">Uncharacterized protein with Zn-ribbon domain DUF2116</fullName>
    </submittedName>
</protein>
<proteinExistence type="predicted"/>
<dbReference type="AlphaFoldDB" id="A0A2W7RWP9"/>
<dbReference type="Proteomes" id="UP000249720">
    <property type="component" value="Unassembled WGS sequence"/>
</dbReference>
<evidence type="ECO:0000313" key="2">
    <source>
        <dbReference type="Proteomes" id="UP000249720"/>
    </source>
</evidence>
<comment type="caution">
    <text evidence="1">The sequence shown here is derived from an EMBL/GenBank/DDBJ whole genome shotgun (WGS) entry which is preliminary data.</text>
</comment>
<dbReference type="EMBL" id="QKZV01000004">
    <property type="protein sequence ID" value="PZX62930.1"/>
    <property type="molecule type" value="Genomic_DNA"/>
</dbReference>
<reference evidence="1 2" key="1">
    <citation type="submission" date="2018-06" db="EMBL/GenBank/DDBJ databases">
        <title>Genomic Encyclopedia of Archaeal and Bacterial Type Strains, Phase II (KMG-II): from individual species to whole genera.</title>
        <authorList>
            <person name="Goeker M."/>
        </authorList>
    </citation>
    <scope>NUCLEOTIDE SEQUENCE [LARGE SCALE GENOMIC DNA]</scope>
    <source>
        <strain evidence="1 2">DSM 23241</strain>
    </source>
</reference>
<dbReference type="RefSeq" id="WP_111295072.1">
    <property type="nucleotide sequence ID" value="NZ_QKZV01000004.1"/>
</dbReference>
<keyword evidence="2" id="KW-1185">Reference proteome</keyword>
<evidence type="ECO:0000313" key="1">
    <source>
        <dbReference type="EMBL" id="PZX62930.1"/>
    </source>
</evidence>
<sequence length="126" mass="14699">MPLSATSKTCLCCGKSIKGRADKKFCDDACRNTYNNELKAKSHYSSYVRNINNALIKNRKILEELLPAELGMLKIPQSKLEQKGFSFSYHTHTYTNKKGDTYFFCYDYGYLPLENNWYLLVKRKEE</sequence>
<dbReference type="OrthoDB" id="5187906at2"/>